<feature type="active site" description="Proton acceptor" evidence="5">
    <location>
        <position position="168"/>
    </location>
</feature>
<name>A0A9W9ZZ52_9CNID</name>
<dbReference type="SUPFAM" id="SSF48179">
    <property type="entry name" value="6-phosphogluconate dehydrogenase C-terminal domain-like"/>
    <property type="match status" value="1"/>
</dbReference>
<comment type="caution">
    <text evidence="11">The sequence shown here is derived from an EMBL/GenBank/DDBJ whole genome shotgun (WGS) entry which is preliminary data.</text>
</comment>
<dbReference type="Gene3D" id="1.10.1040.10">
    <property type="entry name" value="N-(1-d-carboxylethyl)-l-norvaline Dehydrogenase, domain 2"/>
    <property type="match status" value="1"/>
</dbReference>
<evidence type="ECO:0000259" key="9">
    <source>
        <dbReference type="Pfam" id="PF01210"/>
    </source>
</evidence>
<feature type="binding site" evidence="6">
    <location>
        <position position="60"/>
    </location>
    <ligand>
        <name>NAD(+)</name>
        <dbReference type="ChEBI" id="CHEBI:57540"/>
    </ligand>
</feature>
<evidence type="ECO:0000256" key="1">
    <source>
        <dbReference type="ARBA" id="ARBA00011009"/>
    </source>
</evidence>
<evidence type="ECO:0000313" key="11">
    <source>
        <dbReference type="EMBL" id="KAJ7389839.1"/>
    </source>
</evidence>
<dbReference type="SUPFAM" id="SSF51735">
    <property type="entry name" value="NAD(P)-binding Rossmann-fold domains"/>
    <property type="match status" value="1"/>
</dbReference>
<dbReference type="GO" id="GO:0051287">
    <property type="term" value="F:NAD binding"/>
    <property type="evidence" value="ECO:0007669"/>
    <property type="project" value="UniProtKB-UniRule"/>
</dbReference>
<dbReference type="Proteomes" id="UP001163046">
    <property type="component" value="Unassembled WGS sequence"/>
</dbReference>
<dbReference type="InterPro" id="IPR008927">
    <property type="entry name" value="6-PGluconate_DH-like_C_sf"/>
</dbReference>
<dbReference type="PANTHER" id="PTHR11728:SF8">
    <property type="entry name" value="GLYCEROL-3-PHOSPHATE DEHYDROGENASE [NAD(+)]-RELATED"/>
    <property type="match status" value="1"/>
</dbReference>
<dbReference type="PRINTS" id="PR00077">
    <property type="entry name" value="GPDHDRGNASE"/>
</dbReference>
<dbReference type="EC" id="1.1.1.8" evidence="8"/>
<dbReference type="Pfam" id="PF07479">
    <property type="entry name" value="NAD_Gly3P_dh_C"/>
    <property type="match status" value="1"/>
</dbReference>
<evidence type="ECO:0000256" key="2">
    <source>
        <dbReference type="ARBA" id="ARBA00023002"/>
    </source>
</evidence>
<evidence type="ECO:0000256" key="4">
    <source>
        <dbReference type="ARBA" id="ARBA00048683"/>
    </source>
</evidence>
<dbReference type="GO" id="GO:0046168">
    <property type="term" value="P:glycerol-3-phosphate catabolic process"/>
    <property type="evidence" value="ECO:0007669"/>
    <property type="project" value="UniProtKB-UniRule"/>
</dbReference>
<reference evidence="11" key="1">
    <citation type="submission" date="2023-01" db="EMBL/GenBank/DDBJ databases">
        <title>Genome assembly of the deep-sea coral Lophelia pertusa.</title>
        <authorList>
            <person name="Herrera S."/>
            <person name="Cordes E."/>
        </authorList>
    </citation>
    <scope>NUCLEOTIDE SEQUENCE</scope>
    <source>
        <strain evidence="11">USNM1676648</strain>
        <tissue evidence="11">Polyp</tissue>
    </source>
</reference>
<dbReference type="AlphaFoldDB" id="A0A9W9ZZ52"/>
<protein>
    <recommendedName>
        <fullName evidence="8">Glycerol-3-phosphate dehydrogenase [NAD(+)]</fullName>
        <ecNumber evidence="8">1.1.1.8</ecNumber>
    </recommendedName>
</protein>
<evidence type="ECO:0000256" key="8">
    <source>
        <dbReference type="RuleBase" id="RU361243"/>
    </source>
</evidence>
<accession>A0A9W9ZZ52</accession>
<dbReference type="InterPro" id="IPR006109">
    <property type="entry name" value="G3P_DH_NAD-dep_C"/>
</dbReference>
<dbReference type="InterPro" id="IPR011128">
    <property type="entry name" value="G3P_DH_NAD-dep_N"/>
</dbReference>
<gene>
    <name evidence="11" type="primary">GPD1</name>
    <name evidence="11" type="ORF">OS493_028808</name>
</gene>
<dbReference type="InterPro" id="IPR006168">
    <property type="entry name" value="G3P_DH_NAD-dep"/>
</dbReference>
<evidence type="ECO:0000256" key="5">
    <source>
        <dbReference type="PIRSR" id="PIRSR000114-1"/>
    </source>
</evidence>
<dbReference type="GO" id="GO:0141152">
    <property type="term" value="F:glycerol-3-phosphate dehydrogenase (NAD+) activity"/>
    <property type="evidence" value="ECO:0007669"/>
    <property type="project" value="UniProtKB-UniRule"/>
</dbReference>
<feature type="domain" description="Glycerol-3-phosphate dehydrogenase NAD-dependent N-terminal" evidence="9">
    <location>
        <begin position="11"/>
        <end position="136"/>
    </location>
</feature>
<feature type="domain" description="Glycerol-3-phosphate dehydrogenase NAD-dependent C-terminal" evidence="10">
    <location>
        <begin position="184"/>
        <end position="240"/>
    </location>
</feature>
<dbReference type="Pfam" id="PF01210">
    <property type="entry name" value="NAD_Gly3P_dh_N"/>
    <property type="match status" value="1"/>
</dbReference>
<evidence type="ECO:0000256" key="3">
    <source>
        <dbReference type="ARBA" id="ARBA00023027"/>
    </source>
</evidence>
<comment type="catalytic activity">
    <reaction evidence="4 8">
        <text>sn-glycerol 3-phosphate + NAD(+) = dihydroxyacetone phosphate + NADH + H(+)</text>
        <dbReference type="Rhea" id="RHEA:11092"/>
        <dbReference type="ChEBI" id="CHEBI:15378"/>
        <dbReference type="ChEBI" id="CHEBI:57540"/>
        <dbReference type="ChEBI" id="CHEBI:57597"/>
        <dbReference type="ChEBI" id="CHEBI:57642"/>
        <dbReference type="ChEBI" id="CHEBI:57945"/>
        <dbReference type="EC" id="1.1.1.8"/>
    </reaction>
</comment>
<sequence length="281" mass="31190">MFVHEELVEGRKLTDIINSEHENVKYLKGFKLPENVNANPDVVEATKDADILVFVVPHQFVKNICLRMKDVVKPNVIAISLIKGLDHASTGLSLVSNMIKDNLGISEISVLMGANLAKEVAREMFGEATIGCRTEEHGPILKELFHTDYFKVNVVSDADTVELCGSLKNAVAVGAGVVDALGQFEEVEQYILGGQKLQGPHTVYEVYHLLKENDLLDEYPLFTGIYNVCFEKHAPSEMIEMLPVLEAVPVRRVLDQEEIPPVVRDKKLFKGTGVKKEVAHS</sequence>
<dbReference type="EMBL" id="MU825424">
    <property type="protein sequence ID" value="KAJ7389839.1"/>
    <property type="molecule type" value="Genomic_DNA"/>
</dbReference>
<dbReference type="PIRSF" id="PIRSF000114">
    <property type="entry name" value="Glycerol-3-P_dh"/>
    <property type="match status" value="1"/>
</dbReference>
<evidence type="ECO:0000256" key="6">
    <source>
        <dbReference type="PIRSR" id="PIRSR000114-3"/>
    </source>
</evidence>
<dbReference type="Gene3D" id="3.40.50.720">
    <property type="entry name" value="NAD(P)-binding Rossmann-like Domain"/>
    <property type="match status" value="1"/>
</dbReference>
<dbReference type="GO" id="GO:0005829">
    <property type="term" value="C:cytosol"/>
    <property type="evidence" value="ECO:0007669"/>
    <property type="project" value="TreeGrafter"/>
</dbReference>
<evidence type="ECO:0000259" key="10">
    <source>
        <dbReference type="Pfam" id="PF07479"/>
    </source>
</evidence>
<dbReference type="InterPro" id="IPR013328">
    <property type="entry name" value="6PGD_dom2"/>
</dbReference>
<keyword evidence="2 7" id="KW-0560">Oxidoreductase</keyword>
<comment type="similarity">
    <text evidence="1 7">Belongs to the NAD-dependent glycerol-3-phosphate dehydrogenase family.</text>
</comment>
<keyword evidence="3 6" id="KW-0520">NAD</keyword>
<keyword evidence="12" id="KW-1185">Reference proteome</keyword>
<organism evidence="11 12">
    <name type="scientific">Desmophyllum pertusum</name>
    <dbReference type="NCBI Taxonomy" id="174260"/>
    <lineage>
        <taxon>Eukaryota</taxon>
        <taxon>Metazoa</taxon>
        <taxon>Cnidaria</taxon>
        <taxon>Anthozoa</taxon>
        <taxon>Hexacorallia</taxon>
        <taxon>Scleractinia</taxon>
        <taxon>Caryophylliina</taxon>
        <taxon>Caryophylliidae</taxon>
        <taxon>Desmophyllum</taxon>
    </lineage>
</organism>
<dbReference type="PANTHER" id="PTHR11728">
    <property type="entry name" value="GLYCEROL-3-PHOSPHATE DEHYDROGENASE"/>
    <property type="match status" value="1"/>
</dbReference>
<proteinExistence type="inferred from homology"/>
<evidence type="ECO:0000256" key="7">
    <source>
        <dbReference type="RuleBase" id="RU000437"/>
    </source>
</evidence>
<dbReference type="OrthoDB" id="10263760at2759"/>
<dbReference type="GO" id="GO:0005975">
    <property type="term" value="P:carbohydrate metabolic process"/>
    <property type="evidence" value="ECO:0007669"/>
    <property type="project" value="InterPro"/>
</dbReference>
<feature type="binding site" evidence="6">
    <location>
        <position position="117"/>
    </location>
    <ligand>
        <name>NAD(+)</name>
        <dbReference type="ChEBI" id="CHEBI:57540"/>
    </ligand>
</feature>
<dbReference type="InterPro" id="IPR036291">
    <property type="entry name" value="NAD(P)-bd_dom_sf"/>
</dbReference>
<evidence type="ECO:0000313" key="12">
    <source>
        <dbReference type="Proteomes" id="UP001163046"/>
    </source>
</evidence>